<proteinExistence type="predicted"/>
<dbReference type="Proteomes" id="UP000789702">
    <property type="component" value="Unassembled WGS sequence"/>
</dbReference>
<accession>A0ACA9PIZ2</accession>
<reference evidence="1" key="1">
    <citation type="submission" date="2021-06" db="EMBL/GenBank/DDBJ databases">
        <authorList>
            <person name="Kallberg Y."/>
            <person name="Tangrot J."/>
            <person name="Rosling A."/>
        </authorList>
    </citation>
    <scope>NUCLEOTIDE SEQUENCE</scope>
    <source>
        <strain evidence="1">IL203A</strain>
    </source>
</reference>
<evidence type="ECO:0000313" key="1">
    <source>
        <dbReference type="EMBL" id="CAG8712813.1"/>
    </source>
</evidence>
<feature type="non-terminal residue" evidence="1">
    <location>
        <position position="1"/>
    </location>
</feature>
<keyword evidence="2" id="KW-1185">Reference proteome</keyword>
<gene>
    <name evidence="1" type="ORF">DHETER_LOCUS12359</name>
</gene>
<name>A0ACA9PIZ2_9GLOM</name>
<dbReference type="EMBL" id="CAJVPU010030096">
    <property type="protein sequence ID" value="CAG8712813.1"/>
    <property type="molecule type" value="Genomic_DNA"/>
</dbReference>
<evidence type="ECO:0000313" key="2">
    <source>
        <dbReference type="Proteomes" id="UP000789702"/>
    </source>
</evidence>
<feature type="non-terminal residue" evidence="1">
    <location>
        <position position="44"/>
    </location>
</feature>
<sequence>RDDTTNTARLIIVKLKKAFALDLQVIQDHVIVSALNQFDDFYKS</sequence>
<comment type="caution">
    <text evidence="1">The sequence shown here is derived from an EMBL/GenBank/DDBJ whole genome shotgun (WGS) entry which is preliminary data.</text>
</comment>
<organism evidence="1 2">
    <name type="scientific">Dentiscutata heterogama</name>
    <dbReference type="NCBI Taxonomy" id="1316150"/>
    <lineage>
        <taxon>Eukaryota</taxon>
        <taxon>Fungi</taxon>
        <taxon>Fungi incertae sedis</taxon>
        <taxon>Mucoromycota</taxon>
        <taxon>Glomeromycotina</taxon>
        <taxon>Glomeromycetes</taxon>
        <taxon>Diversisporales</taxon>
        <taxon>Gigasporaceae</taxon>
        <taxon>Dentiscutata</taxon>
    </lineage>
</organism>
<protein>
    <submittedName>
        <fullName evidence="1">1920_t:CDS:1</fullName>
    </submittedName>
</protein>